<dbReference type="AlphaFoldDB" id="A0A3E3I354"/>
<reference evidence="1" key="1">
    <citation type="submission" date="2018-08" db="EMBL/GenBank/DDBJ databases">
        <title>A genome reference for cultivated species of the human gut microbiota.</title>
        <authorList>
            <person name="Zou Y."/>
            <person name="Xue W."/>
            <person name="Luo G."/>
        </authorList>
    </citation>
    <scope>NUCLEOTIDE SEQUENCE [LARGE SCALE GENOMIC DNA]</scope>
    <source>
        <strain evidence="1">TF05-5AC</strain>
    </source>
</reference>
<protein>
    <submittedName>
        <fullName evidence="1">Uncharacterized protein</fullName>
    </submittedName>
</protein>
<dbReference type="GeneID" id="97988057"/>
<keyword evidence="2" id="KW-1185">Reference proteome</keyword>
<gene>
    <name evidence="1" type="ORF">DXC51_14570</name>
</gene>
<evidence type="ECO:0000313" key="1">
    <source>
        <dbReference type="EMBL" id="RGE59198.1"/>
    </source>
</evidence>
<dbReference type="EMBL" id="QVLV01000009">
    <property type="protein sequence ID" value="RGE59198.1"/>
    <property type="molecule type" value="Genomic_DNA"/>
</dbReference>
<comment type="caution">
    <text evidence="1">The sequence shown here is derived from an EMBL/GenBank/DDBJ whole genome shotgun (WGS) entry which is preliminary data.</text>
</comment>
<name>A0A3E3I354_9FIRM</name>
<sequence length="308" mass="36467">MNYIEELLCGRVNYLIASDMVVKLEQVYNKLLNDNGIEKDISNIDSLGINVSEYQKDFPFELKVYYQPEENIETKEKDPELIQFVLDKKMVKYRCVVKGTKLQRNYVVLDNQTYSNMKGFSEKIINIFPDLQDDLGKIPALIPEKEKKYLPIHILGVKNNKYGTAINMEWLLRDYLDDERKIYVYNDIYYKDYILNLKSPQFSELINFIQEVYADAINLGKMHLWLMAIDYFPDYKSKYKIYLKIDGYNLSILHLVRKYFGSQYGFVLSVSIDEFIKQHLELKLYGFAICVDDKGKKSINMYFVSREE</sequence>
<proteinExistence type="predicted"/>
<evidence type="ECO:0000313" key="2">
    <source>
        <dbReference type="Proteomes" id="UP000260812"/>
    </source>
</evidence>
<dbReference type="RefSeq" id="WP_117544810.1">
    <property type="nucleotide sequence ID" value="NZ_JBKUNB010000002.1"/>
</dbReference>
<organism evidence="1 2">
    <name type="scientific">Eisenbergiella massiliensis</name>
    <dbReference type="NCBI Taxonomy" id="1720294"/>
    <lineage>
        <taxon>Bacteria</taxon>
        <taxon>Bacillati</taxon>
        <taxon>Bacillota</taxon>
        <taxon>Clostridia</taxon>
        <taxon>Lachnospirales</taxon>
        <taxon>Lachnospiraceae</taxon>
        <taxon>Eisenbergiella</taxon>
    </lineage>
</organism>
<accession>A0A3E3I354</accession>
<dbReference type="Proteomes" id="UP000260812">
    <property type="component" value="Unassembled WGS sequence"/>
</dbReference>